<dbReference type="InterPro" id="IPR047951">
    <property type="entry name" value="Transpos_ISL3"/>
</dbReference>
<organism evidence="3 4">
    <name type="scientific">Gimesia panareensis</name>
    <dbReference type="NCBI Taxonomy" id="2527978"/>
    <lineage>
        <taxon>Bacteria</taxon>
        <taxon>Pseudomonadati</taxon>
        <taxon>Planctomycetota</taxon>
        <taxon>Planctomycetia</taxon>
        <taxon>Planctomycetales</taxon>
        <taxon>Planctomycetaceae</taxon>
        <taxon>Gimesia</taxon>
    </lineage>
</organism>
<feature type="region of interest" description="Disordered" evidence="1">
    <location>
        <begin position="81"/>
        <end position="108"/>
    </location>
</feature>
<dbReference type="GO" id="GO:0000150">
    <property type="term" value="F:DNA strand exchange activity"/>
    <property type="evidence" value="ECO:0007669"/>
    <property type="project" value="InterPro"/>
</dbReference>
<dbReference type="Proteomes" id="UP000315647">
    <property type="component" value="Chromosome"/>
</dbReference>
<dbReference type="PROSITE" id="PS50531">
    <property type="entry name" value="HTH_IS21"/>
    <property type="match status" value="1"/>
</dbReference>
<dbReference type="PANTHER" id="PTHR33498:SF1">
    <property type="entry name" value="TRANSPOSASE FOR INSERTION SEQUENCE ELEMENT IS1557"/>
    <property type="match status" value="1"/>
</dbReference>
<proteinExistence type="predicted"/>
<dbReference type="PANTHER" id="PTHR33498">
    <property type="entry name" value="TRANSPOSASE FOR INSERTION SEQUENCE ELEMENT IS1557"/>
    <property type="match status" value="1"/>
</dbReference>
<dbReference type="InterPro" id="IPR002560">
    <property type="entry name" value="Transposase_DDE"/>
</dbReference>
<dbReference type="EMBL" id="CP037421">
    <property type="protein sequence ID" value="QDT24806.1"/>
    <property type="molecule type" value="Genomic_DNA"/>
</dbReference>
<evidence type="ECO:0000259" key="2">
    <source>
        <dbReference type="PROSITE" id="PS50531"/>
    </source>
</evidence>
<protein>
    <submittedName>
        <fullName evidence="3">Transposase</fullName>
    </submittedName>
</protein>
<dbReference type="Gene3D" id="1.10.10.60">
    <property type="entry name" value="Homeodomain-like"/>
    <property type="match status" value="1"/>
</dbReference>
<evidence type="ECO:0000313" key="3">
    <source>
        <dbReference type="EMBL" id="QDT24806.1"/>
    </source>
</evidence>
<dbReference type="InterPro" id="IPR017894">
    <property type="entry name" value="HTH_IS21_transposase_type"/>
</dbReference>
<reference evidence="3 4" key="1">
    <citation type="submission" date="2019-03" db="EMBL/GenBank/DDBJ databases">
        <title>Deep-cultivation of Planctomycetes and their phenomic and genomic characterization uncovers novel biology.</title>
        <authorList>
            <person name="Wiegand S."/>
            <person name="Jogler M."/>
            <person name="Boedeker C."/>
            <person name="Pinto D."/>
            <person name="Vollmers J."/>
            <person name="Rivas-Marin E."/>
            <person name="Kohn T."/>
            <person name="Peeters S.H."/>
            <person name="Heuer A."/>
            <person name="Rast P."/>
            <person name="Oberbeckmann S."/>
            <person name="Bunk B."/>
            <person name="Jeske O."/>
            <person name="Meyerdierks A."/>
            <person name="Storesund J.E."/>
            <person name="Kallscheuer N."/>
            <person name="Luecker S."/>
            <person name="Lage O.M."/>
            <person name="Pohl T."/>
            <person name="Merkel B.J."/>
            <person name="Hornburger P."/>
            <person name="Mueller R.-W."/>
            <person name="Bruemmer F."/>
            <person name="Labrenz M."/>
            <person name="Spormann A.M."/>
            <person name="Op den Camp H."/>
            <person name="Overmann J."/>
            <person name="Amann R."/>
            <person name="Jetten M.S.M."/>
            <person name="Mascher T."/>
            <person name="Medema M.H."/>
            <person name="Devos D.P."/>
            <person name="Kaster A.-K."/>
            <person name="Ovreas L."/>
            <person name="Rohde M."/>
            <person name="Galperin M.Y."/>
            <person name="Jogler C."/>
        </authorList>
    </citation>
    <scope>NUCLEOTIDE SEQUENCE [LARGE SCALE GENOMIC DNA]</scope>
    <source>
        <strain evidence="3 4">Enr10</strain>
    </source>
</reference>
<feature type="compositionally biased region" description="Polar residues" evidence="1">
    <location>
        <begin position="83"/>
        <end position="107"/>
    </location>
</feature>
<dbReference type="Pfam" id="PF02796">
    <property type="entry name" value="HTH_7"/>
    <property type="match status" value="1"/>
</dbReference>
<dbReference type="Pfam" id="PF01610">
    <property type="entry name" value="DDE_Tnp_ISL3"/>
    <property type="match status" value="2"/>
</dbReference>
<feature type="domain" description="HTH IS21-type" evidence="2">
    <location>
        <begin position="114"/>
        <end position="175"/>
    </location>
</feature>
<dbReference type="AlphaFoldDB" id="A0A517PZN6"/>
<gene>
    <name evidence="3" type="ORF">Enr10x_00980</name>
</gene>
<dbReference type="NCBIfam" id="NF033550">
    <property type="entry name" value="transpos_ISL3"/>
    <property type="match status" value="1"/>
</dbReference>
<dbReference type="GO" id="GO:0003677">
    <property type="term" value="F:DNA binding"/>
    <property type="evidence" value="ECO:0007669"/>
    <property type="project" value="InterPro"/>
</dbReference>
<evidence type="ECO:0000256" key="1">
    <source>
        <dbReference type="SAM" id="MobiDB-lite"/>
    </source>
</evidence>
<evidence type="ECO:0000313" key="4">
    <source>
        <dbReference type="Proteomes" id="UP000315647"/>
    </source>
</evidence>
<sequence>MLPDRTSDSLADWLISHPGVEIISRDRGGEYACGAAQGAPQAIQVADRWHLLKNARETLQKVIDRHQKQVRESVKLVAERESQLSSNQLHDSMQLSNSSTTPNTENISRSKKRMLYEQVCELHQSGMSIRKIASQLRVGRRTVRRYLRADAFPERAKRSGTSCLDPYQDELKPMWDAGVTRATVLWKRLKEQGFQGSYSVVSRKITLWRKRLQTPGDCQRMLNNLRVVQLPSSRHLSWLLWKPVDKLKRNEKKLVKELLKAPKILQATQLIHEFQAFIQQKNSTGWDDWLERACSEDAPIEIQRFGKNLKQDGQAVKAAMESEWSNGQVEGQVNRLKMVKRQMYGRASFDLLRARFLNNA</sequence>
<accession>A0A517PZN6</accession>
<dbReference type="InterPro" id="IPR006120">
    <property type="entry name" value="Resolvase_HTH_dom"/>
</dbReference>
<keyword evidence="4" id="KW-1185">Reference proteome</keyword>
<name>A0A517PZN6_9PLAN</name>